<keyword evidence="16" id="KW-1185">Reference proteome</keyword>
<dbReference type="GO" id="GO:0004222">
    <property type="term" value="F:metalloendopeptidase activity"/>
    <property type="evidence" value="ECO:0007669"/>
    <property type="project" value="InterPro"/>
</dbReference>
<feature type="binding site" evidence="12">
    <location>
        <position position="407"/>
    </location>
    <ligand>
        <name>Zn(2+)</name>
        <dbReference type="ChEBI" id="CHEBI:29105"/>
        <note>catalytic</note>
    </ligand>
</feature>
<keyword evidence="6 13" id="KW-0732">Signal</keyword>
<dbReference type="OrthoDB" id="3227768at2759"/>
<evidence type="ECO:0000256" key="2">
    <source>
        <dbReference type="ARBA" id="ARBA00006006"/>
    </source>
</evidence>
<feature type="signal peptide" evidence="13">
    <location>
        <begin position="1"/>
        <end position="22"/>
    </location>
</feature>
<organism evidence="15 16">
    <name type="scientific">Macrolepiota fuliginosa MF-IS2</name>
    <dbReference type="NCBI Taxonomy" id="1400762"/>
    <lineage>
        <taxon>Eukaryota</taxon>
        <taxon>Fungi</taxon>
        <taxon>Dikarya</taxon>
        <taxon>Basidiomycota</taxon>
        <taxon>Agaricomycotina</taxon>
        <taxon>Agaricomycetes</taxon>
        <taxon>Agaricomycetidae</taxon>
        <taxon>Agaricales</taxon>
        <taxon>Agaricineae</taxon>
        <taxon>Agaricaceae</taxon>
        <taxon>Macrolepiota</taxon>
    </lineage>
</organism>
<evidence type="ECO:0000256" key="13">
    <source>
        <dbReference type="RuleBase" id="RU364017"/>
    </source>
</evidence>
<protein>
    <recommendedName>
        <fullName evidence="13">Extracellular metalloproteinase</fullName>
        <ecNumber evidence="13">3.4.24.-</ecNumber>
    </recommendedName>
    <alternativeName>
        <fullName evidence="13">Fungalysin</fullName>
    </alternativeName>
</protein>
<evidence type="ECO:0000256" key="5">
    <source>
        <dbReference type="ARBA" id="ARBA00022723"/>
    </source>
</evidence>
<evidence type="ECO:0000256" key="12">
    <source>
        <dbReference type="PIRSR" id="PIRSR601842-2"/>
    </source>
</evidence>
<comment type="subcellular location">
    <subcellularLocation>
        <location evidence="1 13">Secreted</location>
    </subcellularLocation>
</comment>
<evidence type="ECO:0000256" key="4">
    <source>
        <dbReference type="ARBA" id="ARBA00022670"/>
    </source>
</evidence>
<keyword evidence="4 13" id="KW-0645">Protease</keyword>
<dbReference type="Gene3D" id="1.10.390.10">
    <property type="entry name" value="Neutral Protease Domain 2"/>
    <property type="match status" value="1"/>
</dbReference>
<evidence type="ECO:0000256" key="3">
    <source>
        <dbReference type="ARBA" id="ARBA00022525"/>
    </source>
</evidence>
<feature type="domain" description="FTP" evidence="14">
    <location>
        <begin position="104"/>
        <end position="139"/>
    </location>
</feature>
<comment type="caution">
    <text evidence="15">The sequence shown here is derived from an EMBL/GenBank/DDBJ whole genome shotgun (WGS) entry which is preliminary data.</text>
</comment>
<keyword evidence="10 13" id="KW-0865">Zymogen</keyword>
<keyword evidence="7 13" id="KW-0378">Hydrolase</keyword>
<dbReference type="GO" id="GO:0005615">
    <property type="term" value="C:extracellular space"/>
    <property type="evidence" value="ECO:0007669"/>
    <property type="project" value="InterPro"/>
</dbReference>
<dbReference type="Pfam" id="PF07504">
    <property type="entry name" value="FTP"/>
    <property type="match status" value="1"/>
</dbReference>
<reference evidence="15" key="1">
    <citation type="submission" date="2020-11" db="EMBL/GenBank/DDBJ databases">
        <authorList>
            <consortium name="DOE Joint Genome Institute"/>
            <person name="Ahrendt S."/>
            <person name="Riley R."/>
            <person name="Andreopoulos W."/>
            <person name="Labutti K."/>
            <person name="Pangilinan J."/>
            <person name="Ruiz-Duenas F.J."/>
            <person name="Barrasa J.M."/>
            <person name="Sanchez-Garcia M."/>
            <person name="Camarero S."/>
            <person name="Miyauchi S."/>
            <person name="Serrano A."/>
            <person name="Linde D."/>
            <person name="Babiker R."/>
            <person name="Drula E."/>
            <person name="Ayuso-Fernandez I."/>
            <person name="Pacheco R."/>
            <person name="Padilla G."/>
            <person name="Ferreira P."/>
            <person name="Barriuso J."/>
            <person name="Kellner H."/>
            <person name="Castanera R."/>
            <person name="Alfaro M."/>
            <person name="Ramirez L."/>
            <person name="Pisabarro A.G."/>
            <person name="Kuo A."/>
            <person name="Tritt A."/>
            <person name="Lipzen A."/>
            <person name="He G."/>
            <person name="Yan M."/>
            <person name="Ng V."/>
            <person name="Cullen D."/>
            <person name="Martin F."/>
            <person name="Rosso M.-N."/>
            <person name="Henrissat B."/>
            <person name="Hibbett D."/>
            <person name="Martinez A.T."/>
            <person name="Grigoriev I.V."/>
        </authorList>
    </citation>
    <scope>NUCLEOTIDE SEQUENCE</scope>
    <source>
        <strain evidence="15">MF-IS2</strain>
    </source>
</reference>
<evidence type="ECO:0000313" key="15">
    <source>
        <dbReference type="EMBL" id="KAF9446061.1"/>
    </source>
</evidence>
<accession>A0A9P6BZB1</accession>
<dbReference type="CDD" id="cd09596">
    <property type="entry name" value="M36"/>
    <property type="match status" value="1"/>
</dbReference>
<comment type="similarity">
    <text evidence="2 13">Belongs to the peptidase M36 family.</text>
</comment>
<feature type="active site" evidence="11">
    <location>
        <position position="404"/>
    </location>
</feature>
<dbReference type="GO" id="GO:0008270">
    <property type="term" value="F:zinc ion binding"/>
    <property type="evidence" value="ECO:0007669"/>
    <property type="project" value="InterPro"/>
</dbReference>
<evidence type="ECO:0000256" key="10">
    <source>
        <dbReference type="ARBA" id="ARBA00023145"/>
    </source>
</evidence>
<keyword evidence="3 13" id="KW-0964">Secreted</keyword>
<keyword evidence="5 12" id="KW-0479">Metal-binding</keyword>
<evidence type="ECO:0000256" key="7">
    <source>
        <dbReference type="ARBA" id="ARBA00022801"/>
    </source>
</evidence>
<evidence type="ECO:0000256" key="1">
    <source>
        <dbReference type="ARBA" id="ARBA00004613"/>
    </source>
</evidence>
<sequence length="597" mass="64366">MAPSSRLLAIVLLSALYPHVLTAPAPTVFRAGTHQARIVGRGLELHTYHPPSTFETFGAGIDHPLSKRDNPDLQESSIAFIQSRLGVNSSAISYKSGFSGETAKHAYVKQIHNGIPVANAVANVAFNNDNKVVTFGSSFIQPKTAAPATPSVSQEKAISIAEDALDGTHNGQPASIQYIAKDDGSLVLTHSMQIQNKAKGTWYDAFVDAHSGELVHVTDFVAKASYLVLPIQKQILTQGFETLVDPYDATASPLGWHSTGTTNSTTTTGNNAMTYKDTTESSLTGASSPTLNFVYKQDPTVQPTVQTNVDAARTNVFYIVNTVHDIMYRYGFTESSFNFQMNNFNKGGQANDPVHAEVQSSAGLDNADFATPPDGQSPTMRMFLWDYTQPERDGGLENDIVVHENTHGMTNRMTGGGTGACLQTTESGGLGEGWSDAVAEWTEHNSSSVPDYVMGQYVSNWGPGVRTYPYSTSPITNPLKYSSVKGRTELHGIGEIWANMLHNVYASLVAAYGWSSTARTDPTGSEGNVVFLHLLIDALPIQPCNPTFLNARDAWIQADANRYKGANRCLLWKAFASRGMGVNAANYGDSTAIPSDC</sequence>
<evidence type="ECO:0000256" key="8">
    <source>
        <dbReference type="ARBA" id="ARBA00022833"/>
    </source>
</evidence>
<dbReference type="InterPro" id="IPR027268">
    <property type="entry name" value="Peptidase_M4/M1_CTD_sf"/>
</dbReference>
<dbReference type="InterPro" id="IPR050371">
    <property type="entry name" value="Fungal_virulence_M36"/>
</dbReference>
<dbReference type="EMBL" id="MU151265">
    <property type="protein sequence ID" value="KAF9446061.1"/>
    <property type="molecule type" value="Genomic_DNA"/>
</dbReference>
<dbReference type="Proteomes" id="UP000807342">
    <property type="component" value="Unassembled WGS sequence"/>
</dbReference>
<feature type="binding site" evidence="12">
    <location>
        <position position="403"/>
    </location>
    <ligand>
        <name>Zn(2+)</name>
        <dbReference type="ChEBI" id="CHEBI:29105"/>
        <note>catalytic</note>
    </ligand>
</feature>
<dbReference type="Pfam" id="PF02128">
    <property type="entry name" value="Peptidase_M36"/>
    <property type="match status" value="1"/>
</dbReference>
<dbReference type="Gene3D" id="3.10.170.10">
    <property type="match status" value="1"/>
</dbReference>
<proteinExistence type="inferred from homology"/>
<dbReference type="EC" id="3.4.24.-" evidence="13"/>
<evidence type="ECO:0000313" key="16">
    <source>
        <dbReference type="Proteomes" id="UP000807342"/>
    </source>
</evidence>
<keyword evidence="8 12" id="KW-0862">Zinc</keyword>
<comment type="cofactor">
    <cofactor evidence="12">
        <name>Zn(2+)</name>
        <dbReference type="ChEBI" id="CHEBI:29105"/>
    </cofactor>
    <text evidence="12">Binds 1 zinc ion per subunit.</text>
</comment>
<evidence type="ECO:0000256" key="11">
    <source>
        <dbReference type="PIRSR" id="PIRSR601842-1"/>
    </source>
</evidence>
<evidence type="ECO:0000259" key="14">
    <source>
        <dbReference type="Pfam" id="PF07504"/>
    </source>
</evidence>
<dbReference type="PANTHER" id="PTHR33478">
    <property type="entry name" value="EXTRACELLULAR METALLOPROTEINASE MEP"/>
    <property type="match status" value="1"/>
</dbReference>
<name>A0A9P6BZB1_9AGAR</name>
<dbReference type="GO" id="GO:0006508">
    <property type="term" value="P:proteolysis"/>
    <property type="evidence" value="ECO:0007669"/>
    <property type="project" value="UniProtKB-KW"/>
</dbReference>
<evidence type="ECO:0000256" key="6">
    <source>
        <dbReference type="ARBA" id="ARBA00022729"/>
    </source>
</evidence>
<gene>
    <name evidence="15" type="ORF">P691DRAFT_794998</name>
</gene>
<dbReference type="InterPro" id="IPR011096">
    <property type="entry name" value="FTP_domain"/>
</dbReference>
<evidence type="ECO:0000256" key="9">
    <source>
        <dbReference type="ARBA" id="ARBA00023049"/>
    </source>
</evidence>
<dbReference type="PRINTS" id="PR00999">
    <property type="entry name" value="FUNGALYSIN"/>
</dbReference>
<dbReference type="AlphaFoldDB" id="A0A9P6BZB1"/>
<keyword evidence="9 13" id="KW-0482">Metalloprotease</keyword>
<dbReference type="PANTHER" id="PTHR33478:SF1">
    <property type="entry name" value="EXTRACELLULAR METALLOPROTEINASE MEP"/>
    <property type="match status" value="1"/>
</dbReference>
<feature type="binding site" evidence="12">
    <location>
        <position position="432"/>
    </location>
    <ligand>
        <name>Zn(2+)</name>
        <dbReference type="ChEBI" id="CHEBI:29105"/>
        <note>catalytic</note>
    </ligand>
</feature>
<feature type="chain" id="PRO_5040536442" description="Extracellular metalloproteinase" evidence="13">
    <location>
        <begin position="23"/>
        <end position="597"/>
    </location>
</feature>
<dbReference type="InterPro" id="IPR001842">
    <property type="entry name" value="Peptidase_M36"/>
</dbReference>
<dbReference type="SUPFAM" id="SSF55486">
    <property type="entry name" value="Metalloproteases ('zincins'), catalytic domain"/>
    <property type="match status" value="1"/>
</dbReference>